<dbReference type="EMBL" id="BNDW01000014">
    <property type="protein sequence ID" value="GHI20456.1"/>
    <property type="molecule type" value="Genomic_DNA"/>
</dbReference>
<proteinExistence type="predicted"/>
<comment type="caution">
    <text evidence="2">The sequence shown here is derived from an EMBL/GenBank/DDBJ whole genome shotgun (WGS) entry which is preliminary data.</text>
</comment>
<evidence type="ECO:0000313" key="2">
    <source>
        <dbReference type="EMBL" id="GHI20456.1"/>
    </source>
</evidence>
<feature type="compositionally biased region" description="Low complexity" evidence="1">
    <location>
        <begin position="13"/>
        <end position="28"/>
    </location>
</feature>
<evidence type="ECO:0000256" key="1">
    <source>
        <dbReference type="SAM" id="MobiDB-lite"/>
    </source>
</evidence>
<reference evidence="2" key="1">
    <citation type="submission" date="2024-05" db="EMBL/GenBank/DDBJ databases">
        <title>Whole genome shotgun sequence of Streptomyces hydrogenans NBRC 13475.</title>
        <authorList>
            <person name="Komaki H."/>
            <person name="Tamura T."/>
        </authorList>
    </citation>
    <scope>NUCLEOTIDE SEQUENCE</scope>
    <source>
        <strain evidence="2">NBRC 13475</strain>
    </source>
</reference>
<sequence length="100" mass="9453">MGGGQVTGDGEAEAGSAGAAGAGFVEAGEPVEDAGPVGGWNAGAVVLDGQDQVGSGSAYGDGDLGPCVAAGVSKEVAKQSVQVNGVAREDRVVRGLAPEA</sequence>
<evidence type="ECO:0000313" key="3">
    <source>
        <dbReference type="Proteomes" id="UP001052739"/>
    </source>
</evidence>
<organism evidence="2 3">
    <name type="scientific">Streptomyces hydrogenans</name>
    <dbReference type="NCBI Taxonomy" id="1873719"/>
    <lineage>
        <taxon>Bacteria</taxon>
        <taxon>Bacillati</taxon>
        <taxon>Actinomycetota</taxon>
        <taxon>Actinomycetes</taxon>
        <taxon>Kitasatosporales</taxon>
        <taxon>Streptomycetaceae</taxon>
        <taxon>Streptomyces</taxon>
    </lineage>
</organism>
<accession>A0ABQ3P615</accession>
<dbReference type="Proteomes" id="UP001052739">
    <property type="component" value="Unassembled WGS sequence"/>
</dbReference>
<feature type="region of interest" description="Disordered" evidence="1">
    <location>
        <begin position="1"/>
        <end position="42"/>
    </location>
</feature>
<keyword evidence="3" id="KW-1185">Reference proteome</keyword>
<name>A0ABQ3P615_9ACTN</name>
<gene>
    <name evidence="2" type="ORF">Shyd_18270</name>
</gene>
<protein>
    <submittedName>
        <fullName evidence="2">Uncharacterized protein</fullName>
    </submittedName>
</protein>